<organism evidence="2 3">
    <name type="scientific">Araneus ventricosus</name>
    <name type="common">Orbweaver spider</name>
    <name type="synonym">Epeira ventricosa</name>
    <dbReference type="NCBI Taxonomy" id="182803"/>
    <lineage>
        <taxon>Eukaryota</taxon>
        <taxon>Metazoa</taxon>
        <taxon>Ecdysozoa</taxon>
        <taxon>Arthropoda</taxon>
        <taxon>Chelicerata</taxon>
        <taxon>Arachnida</taxon>
        <taxon>Araneae</taxon>
        <taxon>Araneomorphae</taxon>
        <taxon>Entelegynae</taxon>
        <taxon>Araneoidea</taxon>
        <taxon>Araneidae</taxon>
        <taxon>Araneus</taxon>
    </lineage>
</organism>
<proteinExistence type="predicted"/>
<dbReference type="Proteomes" id="UP000499080">
    <property type="component" value="Unassembled WGS sequence"/>
</dbReference>
<feature type="compositionally biased region" description="Basic and acidic residues" evidence="1">
    <location>
        <begin position="87"/>
        <end position="97"/>
    </location>
</feature>
<accession>A0A4Y2D917</accession>
<protein>
    <submittedName>
        <fullName evidence="2">Uncharacterized protein</fullName>
    </submittedName>
</protein>
<name>A0A4Y2D917_ARAVE</name>
<dbReference type="EMBL" id="BGPR01000325">
    <property type="protein sequence ID" value="GBM13273.1"/>
    <property type="molecule type" value="Genomic_DNA"/>
</dbReference>
<gene>
    <name evidence="2" type="ORF">AVEN_226262_1</name>
</gene>
<evidence type="ECO:0000313" key="3">
    <source>
        <dbReference type="Proteomes" id="UP000499080"/>
    </source>
</evidence>
<sequence>MRSKGRGGLVVRSRLRGRRVPGSKLYLTEDPSCMGHVTSKSSVVAKRPPVFVALQFGEGVPAQVSPLSSDRCSKLQGPSQNSPRVALKRDVNMTKLK</sequence>
<feature type="region of interest" description="Disordered" evidence="1">
    <location>
        <begin position="67"/>
        <end position="97"/>
    </location>
</feature>
<keyword evidence="3" id="KW-1185">Reference proteome</keyword>
<evidence type="ECO:0000256" key="1">
    <source>
        <dbReference type="SAM" id="MobiDB-lite"/>
    </source>
</evidence>
<feature type="compositionally biased region" description="Polar residues" evidence="1">
    <location>
        <begin position="67"/>
        <end position="83"/>
    </location>
</feature>
<comment type="caution">
    <text evidence="2">The sequence shown here is derived from an EMBL/GenBank/DDBJ whole genome shotgun (WGS) entry which is preliminary data.</text>
</comment>
<evidence type="ECO:0000313" key="2">
    <source>
        <dbReference type="EMBL" id="GBM13273.1"/>
    </source>
</evidence>
<dbReference type="AlphaFoldDB" id="A0A4Y2D917"/>
<reference evidence="2 3" key="1">
    <citation type="journal article" date="2019" name="Sci. Rep.">
        <title>Orb-weaving spider Araneus ventricosus genome elucidates the spidroin gene catalogue.</title>
        <authorList>
            <person name="Kono N."/>
            <person name="Nakamura H."/>
            <person name="Ohtoshi R."/>
            <person name="Moran D.A.P."/>
            <person name="Shinohara A."/>
            <person name="Yoshida Y."/>
            <person name="Fujiwara M."/>
            <person name="Mori M."/>
            <person name="Tomita M."/>
            <person name="Arakawa K."/>
        </authorList>
    </citation>
    <scope>NUCLEOTIDE SEQUENCE [LARGE SCALE GENOMIC DNA]</scope>
</reference>